<feature type="non-terminal residue" evidence="7">
    <location>
        <position position="1"/>
    </location>
</feature>
<keyword evidence="4" id="KW-0175">Coiled coil</keyword>
<protein>
    <recommendedName>
        <fullName evidence="6">BHLH domain-containing protein</fullName>
    </recommendedName>
</protein>
<dbReference type="GO" id="GO:0045944">
    <property type="term" value="P:positive regulation of transcription by RNA polymerase II"/>
    <property type="evidence" value="ECO:0007669"/>
    <property type="project" value="TreeGrafter"/>
</dbReference>
<evidence type="ECO:0000313" key="7">
    <source>
        <dbReference type="EMBL" id="GMR61031.1"/>
    </source>
</evidence>
<dbReference type="Gene3D" id="4.10.280.10">
    <property type="entry name" value="Helix-loop-helix DNA-binding domain"/>
    <property type="match status" value="1"/>
</dbReference>
<dbReference type="GO" id="GO:0046983">
    <property type="term" value="F:protein dimerization activity"/>
    <property type="evidence" value="ECO:0007669"/>
    <property type="project" value="InterPro"/>
</dbReference>
<feature type="domain" description="BHLH" evidence="6">
    <location>
        <begin position="33"/>
        <end position="84"/>
    </location>
</feature>
<dbReference type="GO" id="GO:0003677">
    <property type="term" value="F:DNA binding"/>
    <property type="evidence" value="ECO:0007669"/>
    <property type="project" value="UniProtKB-KW"/>
</dbReference>
<dbReference type="GO" id="GO:0003700">
    <property type="term" value="F:DNA-binding transcription factor activity"/>
    <property type="evidence" value="ECO:0007669"/>
    <property type="project" value="TreeGrafter"/>
</dbReference>
<evidence type="ECO:0000256" key="5">
    <source>
        <dbReference type="SAM" id="MobiDB-lite"/>
    </source>
</evidence>
<proteinExistence type="inferred from homology"/>
<feature type="compositionally biased region" description="Acidic residues" evidence="5">
    <location>
        <begin position="1"/>
        <end position="17"/>
    </location>
</feature>
<accession>A0AAN5DDJ7</accession>
<evidence type="ECO:0000256" key="3">
    <source>
        <dbReference type="ARBA" id="ARBA00023242"/>
    </source>
</evidence>
<sequence length="141" mass="15851">GEEMGGSDESDIDDDAMEGLSPEELKRLDPKKHARAQHNALERRRRDNIKDMYSNLGRTVTDTSTERASRAQILRRAIESIEEKQSECRRKEAELAAIEAENAELERRCRELIEKRKAEMDLRGAAGTPVTSAFVAPPASN</sequence>
<dbReference type="PROSITE" id="PS50888">
    <property type="entry name" value="BHLH"/>
    <property type="match status" value="1"/>
</dbReference>
<dbReference type="Pfam" id="PF00010">
    <property type="entry name" value="HLH"/>
    <property type="match status" value="1"/>
</dbReference>
<evidence type="ECO:0000313" key="8">
    <source>
        <dbReference type="Proteomes" id="UP001328107"/>
    </source>
</evidence>
<evidence type="ECO:0000256" key="2">
    <source>
        <dbReference type="ARBA" id="ARBA00023125"/>
    </source>
</evidence>
<reference evidence="8" key="1">
    <citation type="submission" date="2022-10" db="EMBL/GenBank/DDBJ databases">
        <title>Genome assembly of Pristionchus species.</title>
        <authorList>
            <person name="Yoshida K."/>
            <person name="Sommer R.J."/>
        </authorList>
    </citation>
    <scope>NUCLEOTIDE SEQUENCE [LARGE SCALE GENOMIC DNA]</scope>
    <source>
        <strain evidence="8">RS5460</strain>
    </source>
</reference>
<name>A0AAN5DDJ7_9BILA</name>
<dbReference type="AlphaFoldDB" id="A0AAN5DDJ7"/>
<comment type="caution">
    <text evidence="7">The sequence shown here is derived from an EMBL/GenBank/DDBJ whole genome shotgun (WGS) entry which is preliminary data.</text>
</comment>
<dbReference type="GO" id="GO:0090575">
    <property type="term" value="C:RNA polymerase II transcription regulator complex"/>
    <property type="evidence" value="ECO:0007669"/>
    <property type="project" value="TreeGrafter"/>
</dbReference>
<dbReference type="Proteomes" id="UP001328107">
    <property type="component" value="Unassembled WGS sequence"/>
</dbReference>
<dbReference type="InterPro" id="IPR011598">
    <property type="entry name" value="bHLH_dom"/>
</dbReference>
<evidence type="ECO:0000259" key="6">
    <source>
        <dbReference type="PROSITE" id="PS50888"/>
    </source>
</evidence>
<organism evidence="7 8">
    <name type="scientific">Pristionchus mayeri</name>
    <dbReference type="NCBI Taxonomy" id="1317129"/>
    <lineage>
        <taxon>Eukaryota</taxon>
        <taxon>Metazoa</taxon>
        <taxon>Ecdysozoa</taxon>
        <taxon>Nematoda</taxon>
        <taxon>Chromadorea</taxon>
        <taxon>Rhabditida</taxon>
        <taxon>Rhabditina</taxon>
        <taxon>Diplogasteromorpha</taxon>
        <taxon>Diplogasteroidea</taxon>
        <taxon>Neodiplogasteridae</taxon>
        <taxon>Pristionchus</taxon>
    </lineage>
</organism>
<feature type="compositionally biased region" description="Basic and acidic residues" evidence="5">
    <location>
        <begin position="40"/>
        <end position="50"/>
    </location>
</feature>
<keyword evidence="8" id="KW-1185">Reference proteome</keyword>
<keyword evidence="2" id="KW-0238">DNA-binding</keyword>
<gene>
    <name evidence="7" type="ORF">PMAYCL1PPCAC_31226</name>
</gene>
<dbReference type="PANTHER" id="PTHR10328:SF10">
    <property type="entry name" value="MAX-LIKE PROTEIN 1"/>
    <property type="match status" value="1"/>
</dbReference>
<feature type="region of interest" description="Disordered" evidence="5">
    <location>
        <begin position="1"/>
        <end position="67"/>
    </location>
</feature>
<dbReference type="EMBL" id="BTRK01000006">
    <property type="protein sequence ID" value="GMR61031.1"/>
    <property type="molecule type" value="Genomic_DNA"/>
</dbReference>
<dbReference type="SMART" id="SM00353">
    <property type="entry name" value="HLH"/>
    <property type="match status" value="1"/>
</dbReference>
<dbReference type="InterPro" id="IPR036638">
    <property type="entry name" value="HLH_DNA-bd_sf"/>
</dbReference>
<dbReference type="PANTHER" id="PTHR10328">
    <property type="entry name" value="PROTEIN MAX MYC-ASSOCIATED FACTOR X"/>
    <property type="match status" value="1"/>
</dbReference>
<evidence type="ECO:0000256" key="4">
    <source>
        <dbReference type="SAM" id="Coils"/>
    </source>
</evidence>
<feature type="coiled-coil region" evidence="4">
    <location>
        <begin position="71"/>
        <end position="122"/>
    </location>
</feature>
<keyword evidence="3" id="KW-0539">Nucleus</keyword>
<evidence type="ECO:0000256" key="1">
    <source>
        <dbReference type="ARBA" id="ARBA00007628"/>
    </source>
</evidence>
<dbReference type="SUPFAM" id="SSF47459">
    <property type="entry name" value="HLH, helix-loop-helix DNA-binding domain"/>
    <property type="match status" value="1"/>
</dbReference>
<comment type="similarity">
    <text evidence="1">Belongs to the MAX family.</text>
</comment>